<keyword evidence="2" id="KW-1185">Reference proteome</keyword>
<proteinExistence type="predicted"/>
<gene>
    <name evidence="1" type="ORF">HPB50_010276</name>
</gene>
<comment type="caution">
    <text evidence="1">The sequence shown here is derived from an EMBL/GenBank/DDBJ whole genome shotgun (WGS) entry which is preliminary data.</text>
</comment>
<name>A0ACB7SV24_HYAAI</name>
<dbReference type="Proteomes" id="UP000821845">
    <property type="component" value="Chromosome 2"/>
</dbReference>
<evidence type="ECO:0000313" key="1">
    <source>
        <dbReference type="EMBL" id="KAH6938530.1"/>
    </source>
</evidence>
<evidence type="ECO:0000313" key="2">
    <source>
        <dbReference type="Proteomes" id="UP000821845"/>
    </source>
</evidence>
<organism evidence="1 2">
    <name type="scientific">Hyalomma asiaticum</name>
    <name type="common">Tick</name>
    <dbReference type="NCBI Taxonomy" id="266040"/>
    <lineage>
        <taxon>Eukaryota</taxon>
        <taxon>Metazoa</taxon>
        <taxon>Ecdysozoa</taxon>
        <taxon>Arthropoda</taxon>
        <taxon>Chelicerata</taxon>
        <taxon>Arachnida</taxon>
        <taxon>Acari</taxon>
        <taxon>Parasitiformes</taxon>
        <taxon>Ixodida</taxon>
        <taxon>Ixodoidea</taxon>
        <taxon>Ixodidae</taxon>
        <taxon>Hyalomminae</taxon>
        <taxon>Hyalomma</taxon>
    </lineage>
</organism>
<dbReference type="EMBL" id="CM023482">
    <property type="protein sequence ID" value="KAH6938530.1"/>
    <property type="molecule type" value="Genomic_DNA"/>
</dbReference>
<reference evidence="1" key="1">
    <citation type="submission" date="2020-05" db="EMBL/GenBank/DDBJ databases">
        <title>Large-scale comparative analyses of tick genomes elucidate their genetic diversity and vector capacities.</title>
        <authorList>
            <person name="Jia N."/>
            <person name="Wang J."/>
            <person name="Shi W."/>
            <person name="Du L."/>
            <person name="Sun Y."/>
            <person name="Zhan W."/>
            <person name="Jiang J."/>
            <person name="Wang Q."/>
            <person name="Zhang B."/>
            <person name="Ji P."/>
            <person name="Sakyi L.B."/>
            <person name="Cui X."/>
            <person name="Yuan T."/>
            <person name="Jiang B."/>
            <person name="Yang W."/>
            <person name="Lam T.T.-Y."/>
            <person name="Chang Q."/>
            <person name="Ding S."/>
            <person name="Wang X."/>
            <person name="Zhu J."/>
            <person name="Ruan X."/>
            <person name="Zhao L."/>
            <person name="Wei J."/>
            <person name="Que T."/>
            <person name="Du C."/>
            <person name="Cheng J."/>
            <person name="Dai P."/>
            <person name="Han X."/>
            <person name="Huang E."/>
            <person name="Gao Y."/>
            <person name="Liu J."/>
            <person name="Shao H."/>
            <person name="Ye R."/>
            <person name="Li L."/>
            <person name="Wei W."/>
            <person name="Wang X."/>
            <person name="Wang C."/>
            <person name="Yang T."/>
            <person name="Huo Q."/>
            <person name="Li W."/>
            <person name="Guo W."/>
            <person name="Chen H."/>
            <person name="Zhou L."/>
            <person name="Ni X."/>
            <person name="Tian J."/>
            <person name="Zhou Y."/>
            <person name="Sheng Y."/>
            <person name="Liu T."/>
            <person name="Pan Y."/>
            <person name="Xia L."/>
            <person name="Li J."/>
            <person name="Zhao F."/>
            <person name="Cao W."/>
        </authorList>
    </citation>
    <scope>NUCLEOTIDE SEQUENCE</scope>
    <source>
        <strain evidence="1">Hyas-2018</strain>
    </source>
</reference>
<accession>A0ACB7SV24</accession>
<protein>
    <submittedName>
        <fullName evidence="1">Uncharacterized protein</fullName>
    </submittedName>
</protein>
<sequence length="1447" mass="158106">MSITTEEASSSADEQTASSDPKPSVSTDEPSDVPGASSVTVSGAKPQVLATSVRDASGSAGDRTSSARQATVSGPNPVLAELKNVGVKLNDDNPGATEQKVKLEDKQGLAEPLSHKAEDVVNRGQLGLDAPPERQEKDANRRSSKKTEENKGRAGSLGSESSTFPESEDAGDSRTGLIPEMKREGSSGSEPTSSSGKPGTSSEPTEDALKCEKSTVEHTSCEGDNSNVAGKGSGSAPPGQIQQQDAITGDLSTYERKDSLLSSTVSKSEESFESESEDGSARNEGGARAAVPATKNQEGGDRNTFADPTLSASQKESSMSSAKKRFTMEEQRRYSLQKSADPTMISRSESYYQPTEVAPTDRREDGELLHSTKRLSQSFHAHLVGKKESYDAVVNGGAISGMKPPSGIRMNSSSQGVPFRTTNKTPSSALLSHLPFGTSRTFSVTEMLRPDLQKTATEVGSTVPVTTSMRREISAASLFPSDKDPSEALKSKLVLDDVNLPVDSAEAQRYQTRTTSKKLLQTQEETQSHDRQSWTKHRAAGILKQPVQNVISTVPTHYADRPSVPPEKRSHQTDVSLSRKEELMKPGGHELRDTVVQGNDKITMIKSVPIADERLIAERANKRMDDASEIAVNKTNSKKLQIISHHSSNKHFSEHPDEGSKACMRSNDVALPDSSQSSPIGVQAIEMDDIAIADHVQSNTAFGVRIESESNKEKDLLGVRRSRNSTAGTYSHKSTTAPTAPDLAHTDNLTVADPGVHVVRQQEPPESYLYPMAICLAIALLFFLGYLFWPSSEHPSQDEPTAYGRHSVSCNSTSCHQNAVYLGNLLSWRDVDPCKDFYAFVCRRWHSRFTTHFTDKSISTDDDYVAFLEHRVYVSIRNGSGRSKILRPLRYLYDKCMNVRLIEDEGWNALLELMSDLSLDGFPLTPPVRESISVWSTAAKILRKTGSAALLSVGVASYSASPKKDIVSVGPPELLTTTGKADANEAIRLHAAAVFAVIKALRKDYVPPVEILATVKFASDLEKLGESRVNTDASKINVLDSPSDMLEFLTAVFRGREGYIFTGARSYVAIHSPELVNDVIDLVLNTEPHTVMNYLGVRLMIQVSPFVPEAGVTNFYSTMAYGKPKTDLPRWQLCVRATEKALYPLVHGTLFHDARLKSSMPSITDVVSKTIARFIAGVDASSLFEDSSKAAIRRILSTTAVDIVSPSWINDTASIADYVNGLPAFKATRRGLDTYVAFFQHTFFDSLSRGTRTRWSRSIFSAKCWYEPYPRTVYVPLVALNVTQALEGNGDDYVQLSRLTPRLSRCLLDMLIEESNSTDDTVRWLTEDTRSRLTEVENCLRGTSKSVDFWRLRDVLAARLAFSLFQESVAAKQELETSLQEGRVLTSAQVFFVYLMLQSCETLVTPDQSWPPGVDNWTIALSDSGDFARAFNCTAGSPMSAKQSCLG</sequence>